<dbReference type="Pfam" id="PF00692">
    <property type="entry name" value="dUTPase"/>
    <property type="match status" value="1"/>
</dbReference>
<dbReference type="NCBIfam" id="NF001862">
    <property type="entry name" value="PRK00601.1"/>
    <property type="match status" value="1"/>
</dbReference>
<evidence type="ECO:0000256" key="3">
    <source>
        <dbReference type="ARBA" id="ARBA00022801"/>
    </source>
</evidence>
<evidence type="ECO:0000256" key="1">
    <source>
        <dbReference type="ARBA" id="ARBA00006581"/>
    </source>
</evidence>
<dbReference type="CDD" id="cd07557">
    <property type="entry name" value="trimeric_dUTPase"/>
    <property type="match status" value="1"/>
</dbReference>
<dbReference type="EMBL" id="MT151386">
    <property type="protein sequence ID" value="QIW89056.1"/>
    <property type="molecule type" value="Genomic_DNA"/>
</dbReference>
<evidence type="ECO:0000313" key="7">
    <source>
        <dbReference type="Proteomes" id="UP000503318"/>
    </source>
</evidence>
<dbReference type="NCBIfam" id="TIGR00576">
    <property type="entry name" value="dut"/>
    <property type="match status" value="1"/>
</dbReference>
<evidence type="ECO:0000256" key="4">
    <source>
        <dbReference type="ARBA" id="ARBA00023080"/>
    </source>
</evidence>
<dbReference type="PANTHER" id="PTHR11241">
    <property type="entry name" value="DEOXYURIDINE 5'-TRIPHOSPHATE NUCLEOTIDOHYDROLASE"/>
    <property type="match status" value="1"/>
</dbReference>
<organismHost>
    <name type="scientific">Twortvirus twort</name>
    <dbReference type="NCBI Taxonomy" id="55510"/>
</organismHost>
<dbReference type="GO" id="GO:0006226">
    <property type="term" value="P:dUMP biosynthetic process"/>
    <property type="evidence" value="ECO:0007669"/>
    <property type="project" value="InterPro"/>
</dbReference>
<sequence length="141" mass="15371">MENLEIKLLHKDAKVPVRANMYDSGLDLYAVEDIDIKPCSKTLVSTGIAINLPTGYEAQVRPKSGITAKTNLRVQFGSIDFGYNLEIKVMVDNIGGTTQKIEKGKKIAQLVIAPVVYPKPVVVEEFDKTSERGGFGSTGLD</sequence>
<gene>
    <name evidence="6" type="ORF">TwortDSMZ_051</name>
</gene>
<dbReference type="InterPro" id="IPR033704">
    <property type="entry name" value="dUTPase_trimeric"/>
</dbReference>
<feature type="domain" description="dUTPase-like" evidence="5">
    <location>
        <begin position="12"/>
        <end position="139"/>
    </location>
</feature>
<dbReference type="GO" id="GO:0004170">
    <property type="term" value="F:dUTP diphosphatase activity"/>
    <property type="evidence" value="ECO:0007669"/>
    <property type="project" value="UniProtKB-EC"/>
</dbReference>
<evidence type="ECO:0000313" key="6">
    <source>
        <dbReference type="EMBL" id="QIW89056.1"/>
    </source>
</evidence>
<evidence type="ECO:0000256" key="2">
    <source>
        <dbReference type="ARBA" id="ARBA00012379"/>
    </source>
</evidence>
<organism evidence="6 7">
    <name type="scientific">Staphylococcus phage Twort (strain DSM 17442 / HER 48)</name>
    <name type="common">Bacteriophage Twort</name>
    <dbReference type="NCBI Taxonomy" id="2908167"/>
    <lineage>
        <taxon>Viruses</taxon>
        <taxon>Duplodnaviria</taxon>
        <taxon>Heunggongvirae</taxon>
        <taxon>Uroviricota</taxon>
        <taxon>Caudoviricetes</taxon>
        <taxon>Herelleviridae</taxon>
        <taxon>Twortvirinae</taxon>
        <taxon>Twortvirus</taxon>
        <taxon>Twortvirus twort</taxon>
    </lineage>
</organism>
<dbReference type="OrthoDB" id="12539at10239"/>
<dbReference type="Proteomes" id="UP000503318">
    <property type="component" value="Segment"/>
</dbReference>
<dbReference type="InterPro" id="IPR008181">
    <property type="entry name" value="dUTPase"/>
</dbReference>
<dbReference type="EC" id="3.6.1.23" evidence="2"/>
<dbReference type="InterPro" id="IPR029054">
    <property type="entry name" value="dUTPase-like"/>
</dbReference>
<protein>
    <recommendedName>
        <fullName evidence="2">dUTP diphosphatase</fullName>
        <ecNumber evidence="2">3.6.1.23</ecNumber>
    </recommendedName>
</protein>
<accession>A0A6H0X565</accession>
<dbReference type="KEGG" id="vg:5130396"/>
<name>A0A6H0X565_BPTWO</name>
<evidence type="ECO:0000259" key="5">
    <source>
        <dbReference type="Pfam" id="PF00692"/>
    </source>
</evidence>
<keyword evidence="3 6" id="KW-0378">Hydrolase</keyword>
<dbReference type="Gene3D" id="2.70.40.10">
    <property type="match status" value="1"/>
</dbReference>
<keyword evidence="4" id="KW-0546">Nucleotide metabolism</keyword>
<reference evidence="6 7" key="1">
    <citation type="submission" date="2020-03" db="EMBL/GenBank/DDBJ databases">
        <title>Variable regions in the genome of staphylococcal bacteriophage Twort.</title>
        <authorList>
            <person name="Glowacka-Rutkowska A."/>
            <person name="Gawor J."/>
            <person name="Lobocka M."/>
        </authorList>
    </citation>
    <scope>NUCLEOTIDE SEQUENCE [LARGE SCALE GENOMIC DNA]</scope>
</reference>
<dbReference type="GO" id="GO:0000287">
    <property type="term" value="F:magnesium ion binding"/>
    <property type="evidence" value="ECO:0007669"/>
    <property type="project" value="InterPro"/>
</dbReference>
<dbReference type="SUPFAM" id="SSF51283">
    <property type="entry name" value="dUTPase-like"/>
    <property type="match status" value="1"/>
</dbReference>
<proteinExistence type="inferred from homology"/>
<dbReference type="GO" id="GO:0046081">
    <property type="term" value="P:dUTP catabolic process"/>
    <property type="evidence" value="ECO:0007669"/>
    <property type="project" value="InterPro"/>
</dbReference>
<dbReference type="InterPro" id="IPR036157">
    <property type="entry name" value="dUTPase-like_sf"/>
</dbReference>
<dbReference type="RefSeq" id="YP_238696.1">
    <property type="nucleotide sequence ID" value="NC_007021.1"/>
</dbReference>
<dbReference type="PANTHER" id="PTHR11241:SF0">
    <property type="entry name" value="DEOXYURIDINE 5'-TRIPHOSPHATE NUCLEOTIDOHYDROLASE"/>
    <property type="match status" value="1"/>
</dbReference>
<comment type="similarity">
    <text evidence="1">Belongs to the dUTPase family.</text>
</comment>